<dbReference type="GO" id="GO:0045271">
    <property type="term" value="C:respiratory chain complex I"/>
    <property type="evidence" value="ECO:0007669"/>
    <property type="project" value="InterPro"/>
</dbReference>
<gene>
    <name evidence="10" type="ORF">FISHEDRAFT_66762</name>
</gene>
<organism evidence="10 11">
    <name type="scientific">Fistulina hepatica ATCC 64428</name>
    <dbReference type="NCBI Taxonomy" id="1128425"/>
    <lineage>
        <taxon>Eukaryota</taxon>
        <taxon>Fungi</taxon>
        <taxon>Dikarya</taxon>
        <taxon>Basidiomycota</taxon>
        <taxon>Agaricomycotina</taxon>
        <taxon>Agaricomycetes</taxon>
        <taxon>Agaricomycetidae</taxon>
        <taxon>Agaricales</taxon>
        <taxon>Fistulinaceae</taxon>
        <taxon>Fistulina</taxon>
    </lineage>
</organism>
<dbReference type="InterPro" id="IPR016488">
    <property type="entry name" value="NADH_Ub_cplx-1_asu_su-6"/>
</dbReference>
<reference evidence="10 11" key="1">
    <citation type="journal article" date="2015" name="Fungal Genet. Biol.">
        <title>Evolution of novel wood decay mechanisms in Agaricales revealed by the genome sequences of Fistulina hepatica and Cylindrobasidium torrendii.</title>
        <authorList>
            <person name="Floudas D."/>
            <person name="Held B.W."/>
            <person name="Riley R."/>
            <person name="Nagy L.G."/>
            <person name="Koehler G."/>
            <person name="Ransdell A.S."/>
            <person name="Younus H."/>
            <person name="Chow J."/>
            <person name="Chiniquy J."/>
            <person name="Lipzen A."/>
            <person name="Tritt A."/>
            <person name="Sun H."/>
            <person name="Haridas S."/>
            <person name="LaButti K."/>
            <person name="Ohm R.A."/>
            <person name="Kues U."/>
            <person name="Blanchette R.A."/>
            <person name="Grigoriev I.V."/>
            <person name="Minto R.E."/>
            <person name="Hibbett D.S."/>
        </authorList>
    </citation>
    <scope>NUCLEOTIDE SEQUENCE [LARGE SCALE GENOMIC DNA]</scope>
    <source>
        <strain evidence="10 11">ATCC 64428</strain>
    </source>
</reference>
<keyword evidence="11" id="KW-1185">Reference proteome</keyword>
<proteinExistence type="inferred from homology"/>
<dbReference type="AlphaFoldDB" id="A0A0D7A3S8"/>
<keyword evidence="5" id="KW-0999">Mitochondrion inner membrane</keyword>
<keyword evidence="7" id="KW-0496">Mitochondrion</keyword>
<evidence type="ECO:0000256" key="5">
    <source>
        <dbReference type="ARBA" id="ARBA00022792"/>
    </source>
</evidence>
<name>A0A0D7A3S8_9AGAR</name>
<dbReference type="InterPro" id="IPR045299">
    <property type="entry name" value="Complex1_LYR_NDUFA6_LYRM6"/>
</dbReference>
<dbReference type="OrthoDB" id="14535at2759"/>
<keyword evidence="3" id="KW-0813">Transport</keyword>
<evidence type="ECO:0000313" key="11">
    <source>
        <dbReference type="Proteomes" id="UP000054144"/>
    </source>
</evidence>
<keyword evidence="6" id="KW-0249">Electron transport</keyword>
<feature type="domain" description="Complex 1 LYR protein" evidence="9">
    <location>
        <begin position="25"/>
        <end position="84"/>
    </location>
</feature>
<evidence type="ECO:0000313" key="10">
    <source>
        <dbReference type="EMBL" id="KIY45692.1"/>
    </source>
</evidence>
<evidence type="ECO:0000259" key="9">
    <source>
        <dbReference type="Pfam" id="PF05347"/>
    </source>
</evidence>
<keyword evidence="8" id="KW-0472">Membrane</keyword>
<dbReference type="Pfam" id="PF05347">
    <property type="entry name" value="Complex1_LYR"/>
    <property type="match status" value="1"/>
</dbReference>
<dbReference type="PANTHER" id="PTHR12964">
    <property type="entry name" value="NADH-UBIQUINONE OXIDOREDUCTASE B14 SUBUNIT"/>
    <property type="match status" value="1"/>
</dbReference>
<dbReference type="InterPro" id="IPR008011">
    <property type="entry name" value="Complex1_LYR_dom"/>
</dbReference>
<dbReference type="Proteomes" id="UP000054144">
    <property type="component" value="Unassembled WGS sequence"/>
</dbReference>
<evidence type="ECO:0000256" key="3">
    <source>
        <dbReference type="ARBA" id="ARBA00022448"/>
    </source>
</evidence>
<dbReference type="GO" id="GO:0005743">
    <property type="term" value="C:mitochondrial inner membrane"/>
    <property type="evidence" value="ECO:0007669"/>
    <property type="project" value="UniProtKB-SubCell"/>
</dbReference>
<accession>A0A0D7A3S8</accession>
<dbReference type="EMBL" id="KN882046">
    <property type="protein sequence ID" value="KIY45692.1"/>
    <property type="molecule type" value="Genomic_DNA"/>
</dbReference>
<protein>
    <recommendedName>
        <fullName evidence="9">Complex 1 LYR protein domain-containing protein</fullName>
    </recommendedName>
</protein>
<comment type="subcellular location">
    <subcellularLocation>
        <location evidence="1">Mitochondrion inner membrane</location>
        <topology evidence="1">Peripheral membrane protein</topology>
        <orientation evidence="1">Matrix side</orientation>
    </subcellularLocation>
</comment>
<evidence type="ECO:0000256" key="1">
    <source>
        <dbReference type="ARBA" id="ARBA00004443"/>
    </source>
</evidence>
<sequence>MSYTIPSRLAEAARRSVSHEEANIRALRLYRAWLRGAPTVVSQYALPISVAHFRHAIRQRFEMNRHVTDLKAIDVLLLKGHQDYQETMNTWKLRDHVMGILLKSQERPQKTFMQKFLEGRDDEAIIPAASGVH</sequence>
<comment type="similarity">
    <text evidence="2">Belongs to the complex I LYR family.</text>
</comment>
<dbReference type="PANTHER" id="PTHR12964:SF0">
    <property type="entry name" value="NADH DEHYDROGENASE [UBIQUINONE] 1 ALPHA SUBCOMPLEX SUBUNIT 6"/>
    <property type="match status" value="1"/>
</dbReference>
<dbReference type="CDD" id="cd20266">
    <property type="entry name" value="Complex1_LYR_NDUFA6_LYRM6"/>
    <property type="match status" value="1"/>
</dbReference>
<evidence type="ECO:0000256" key="4">
    <source>
        <dbReference type="ARBA" id="ARBA00022660"/>
    </source>
</evidence>
<keyword evidence="4" id="KW-0679">Respiratory chain</keyword>
<evidence type="ECO:0000256" key="2">
    <source>
        <dbReference type="ARBA" id="ARBA00009508"/>
    </source>
</evidence>
<evidence type="ECO:0000256" key="6">
    <source>
        <dbReference type="ARBA" id="ARBA00022982"/>
    </source>
</evidence>
<dbReference type="GO" id="GO:0006979">
    <property type="term" value="P:response to oxidative stress"/>
    <property type="evidence" value="ECO:0007669"/>
    <property type="project" value="TreeGrafter"/>
</dbReference>
<evidence type="ECO:0000256" key="8">
    <source>
        <dbReference type="ARBA" id="ARBA00023136"/>
    </source>
</evidence>
<evidence type="ECO:0000256" key="7">
    <source>
        <dbReference type="ARBA" id="ARBA00023128"/>
    </source>
</evidence>